<feature type="site" description="Important for catalytic activity" evidence="7">
    <location>
        <position position="212"/>
    </location>
</feature>
<protein>
    <recommendedName>
        <fullName evidence="7">Endolytic murein transglycosylase</fullName>
        <ecNumber evidence="7">4.2.2.29</ecNumber>
    </recommendedName>
    <alternativeName>
        <fullName evidence="7">Peptidoglycan lytic transglycosylase</fullName>
    </alternativeName>
    <alternativeName>
        <fullName evidence="7">Peptidoglycan polymerization terminase</fullName>
    </alternativeName>
</protein>
<dbReference type="EMBL" id="PFER01000009">
    <property type="protein sequence ID" value="PJE73820.1"/>
    <property type="molecule type" value="Genomic_DNA"/>
</dbReference>
<name>A0A2M8LB30_9BACT</name>
<evidence type="ECO:0000256" key="1">
    <source>
        <dbReference type="ARBA" id="ARBA00022475"/>
    </source>
</evidence>
<evidence type="ECO:0000256" key="2">
    <source>
        <dbReference type="ARBA" id="ARBA00022692"/>
    </source>
</evidence>
<evidence type="ECO:0000313" key="9">
    <source>
        <dbReference type="Proteomes" id="UP000230959"/>
    </source>
</evidence>
<dbReference type="GO" id="GO:0071555">
    <property type="term" value="P:cell wall organization"/>
    <property type="evidence" value="ECO:0007669"/>
    <property type="project" value="UniProtKB-KW"/>
</dbReference>
<keyword evidence="3 7" id="KW-1133">Transmembrane helix</keyword>
<dbReference type="PANTHER" id="PTHR30518">
    <property type="entry name" value="ENDOLYTIC MUREIN TRANSGLYCOSYLASE"/>
    <property type="match status" value="1"/>
</dbReference>
<keyword evidence="1 7" id="KW-1003">Cell membrane</keyword>
<reference evidence="9" key="1">
    <citation type="submission" date="2017-09" db="EMBL/GenBank/DDBJ databases">
        <title>Depth-based differentiation of microbial function through sediment-hosted aquifers and enrichment of novel symbionts in the deep terrestrial subsurface.</title>
        <authorList>
            <person name="Probst A.J."/>
            <person name="Ladd B."/>
            <person name="Jarett J.K."/>
            <person name="Geller-Mcgrath D.E."/>
            <person name="Sieber C.M.K."/>
            <person name="Emerson J.B."/>
            <person name="Anantharaman K."/>
            <person name="Thomas B.C."/>
            <person name="Malmstrom R."/>
            <person name="Stieglmeier M."/>
            <person name="Klingl A."/>
            <person name="Woyke T."/>
            <person name="Ryan C.M."/>
            <person name="Banfield J.F."/>
        </authorList>
    </citation>
    <scope>NUCLEOTIDE SEQUENCE [LARGE SCALE GENOMIC DNA]</scope>
</reference>
<evidence type="ECO:0000256" key="6">
    <source>
        <dbReference type="ARBA" id="ARBA00023316"/>
    </source>
</evidence>
<dbReference type="Gene3D" id="3.30.1490.480">
    <property type="entry name" value="Endolytic murein transglycosylase"/>
    <property type="match status" value="1"/>
</dbReference>
<dbReference type="GO" id="GO:0005886">
    <property type="term" value="C:plasma membrane"/>
    <property type="evidence" value="ECO:0007669"/>
    <property type="project" value="UniProtKB-SubCell"/>
</dbReference>
<evidence type="ECO:0000256" key="3">
    <source>
        <dbReference type="ARBA" id="ARBA00022989"/>
    </source>
</evidence>
<evidence type="ECO:0000313" key="8">
    <source>
        <dbReference type="EMBL" id="PJE73820.1"/>
    </source>
</evidence>
<comment type="function">
    <text evidence="7">Functions as a peptidoglycan terminase that cleaves nascent peptidoglycan strands endolytically to terminate their elongation.</text>
</comment>
<comment type="subcellular location">
    <subcellularLocation>
        <location evidence="7">Cell membrane</location>
        <topology evidence="7">Single-pass membrane protein</topology>
    </subcellularLocation>
</comment>
<keyword evidence="6 7" id="KW-0961">Cell wall biogenesis/degradation</keyword>
<dbReference type="HAMAP" id="MF_02065">
    <property type="entry name" value="MltG"/>
    <property type="match status" value="1"/>
</dbReference>
<comment type="similarity">
    <text evidence="7">Belongs to the transglycosylase MltG family.</text>
</comment>
<dbReference type="InterPro" id="IPR003770">
    <property type="entry name" value="MLTG-like"/>
</dbReference>
<organism evidence="8 9">
    <name type="scientific">Candidatus Terrybacteria bacterium CG10_big_fil_rev_8_21_14_0_10_41_10</name>
    <dbReference type="NCBI Taxonomy" id="1975026"/>
    <lineage>
        <taxon>Bacteria</taxon>
        <taxon>Candidatus Terryibacteriota</taxon>
    </lineage>
</organism>
<dbReference type="GO" id="GO:0009252">
    <property type="term" value="P:peptidoglycan biosynthetic process"/>
    <property type="evidence" value="ECO:0007669"/>
    <property type="project" value="UniProtKB-UniRule"/>
</dbReference>
<proteinExistence type="inferred from homology"/>
<evidence type="ECO:0000256" key="4">
    <source>
        <dbReference type="ARBA" id="ARBA00023136"/>
    </source>
</evidence>
<dbReference type="PANTHER" id="PTHR30518:SF2">
    <property type="entry name" value="ENDOLYTIC MUREIN TRANSGLYCOSYLASE"/>
    <property type="match status" value="1"/>
</dbReference>
<accession>A0A2M8LB30</accession>
<comment type="catalytic activity">
    <reaction evidence="7">
        <text>a peptidoglycan chain = a peptidoglycan chain with N-acetyl-1,6-anhydromuramyl-[peptide] at the reducing end + a peptidoglycan chain with N-acetylglucosamine at the non-reducing end.</text>
        <dbReference type="EC" id="4.2.2.29"/>
    </reaction>
</comment>
<evidence type="ECO:0000256" key="7">
    <source>
        <dbReference type="HAMAP-Rule" id="MF_02065"/>
    </source>
</evidence>
<keyword evidence="5 7" id="KW-0456">Lyase</keyword>
<dbReference type="EC" id="4.2.2.29" evidence="7"/>
<gene>
    <name evidence="7" type="primary">mltG</name>
    <name evidence="8" type="ORF">COV02_00505</name>
</gene>
<feature type="transmembrane region" description="Helical" evidence="7">
    <location>
        <begin position="12"/>
        <end position="34"/>
    </location>
</feature>
<keyword evidence="2 7" id="KW-0812">Transmembrane</keyword>
<keyword evidence="4 7" id="KW-0472">Membrane</keyword>
<dbReference type="Proteomes" id="UP000230959">
    <property type="component" value="Unassembled WGS sequence"/>
</dbReference>
<dbReference type="GO" id="GO:0008932">
    <property type="term" value="F:lytic endotransglycosylase activity"/>
    <property type="evidence" value="ECO:0007669"/>
    <property type="project" value="UniProtKB-UniRule"/>
</dbReference>
<dbReference type="NCBIfam" id="TIGR00247">
    <property type="entry name" value="endolytic transglycosylase MltG"/>
    <property type="match status" value="1"/>
</dbReference>
<evidence type="ECO:0000256" key="5">
    <source>
        <dbReference type="ARBA" id="ARBA00023239"/>
    </source>
</evidence>
<dbReference type="Pfam" id="PF02618">
    <property type="entry name" value="YceG"/>
    <property type="match status" value="1"/>
</dbReference>
<comment type="caution">
    <text evidence="8">The sequence shown here is derived from an EMBL/GenBank/DDBJ whole genome shotgun (WGS) entry which is preliminary data.</text>
</comment>
<sequence>MIKKYIKRKLFLFIGLIVVFFFLYLPYVINAYFWSAPVDFPTGRVVRVDSGLSLSKVAELLEEKGVIKSKQAFKAAVYMLGGRSGAKFGDYFFEEAKNVLVIAERIIKADFGISPIRITVPEGNTAYEISLIIGSKIDDFKKEEFAEKAKEYEGYLFPDTYFFLPNIEPNQVIKEMKNNFDSKITDVLKQTIEKKGRTIEEIVIMASLLEKEARTTQTRRIISGILWERMEIGMLLQVDAVFPYMIGKNTFEVTRDDLKTDSPYNTYKYNGLPKGPIANPGMDAILAAVYPEKTDYLFYLSDIDGNMHYAVDFEEHKANKFRYLR</sequence>
<dbReference type="AlphaFoldDB" id="A0A2M8LB30"/>